<accession>A0AAV9HKF5</accession>
<keyword evidence="4" id="KW-1185">Reference proteome</keyword>
<feature type="signal peptide" evidence="2">
    <location>
        <begin position="1"/>
        <end position="18"/>
    </location>
</feature>
<keyword evidence="2" id="KW-0732">Signal</keyword>
<proteinExistence type="predicted"/>
<name>A0AAV9HKF5_9PEZI</name>
<feature type="region of interest" description="Disordered" evidence="1">
    <location>
        <begin position="266"/>
        <end position="290"/>
    </location>
</feature>
<sequence>MRFENWIVAAWLASTASAIGPASPAGKRLEGKAEPIANFKWINPFLTSARQKYDAACASQMIFEAQEFVLDDLADNPPTGLLQYRDALKSLFGAREYPGSWDGIDPHGYDRHILMMDYETLPLKVREWIEEQDRTDGPGKGLYGLYARPGPSYRVLDTIKIPAAPVSEEWRSRDDRRVVLFAPAAIHENLPLWLTQPTGCEEYFSDLSKYGPKPKDGGVIGYPIHHSKPKRSQGFRDIEFTLKAEYLQLKEGEVEEDVAEPVVEKAEKVEATEQKAEEAEKPAEKAKDEL</sequence>
<evidence type="ECO:0000256" key="1">
    <source>
        <dbReference type="SAM" id="MobiDB-lite"/>
    </source>
</evidence>
<reference evidence="3" key="1">
    <citation type="journal article" date="2023" name="Mol. Phylogenet. Evol.">
        <title>Genome-scale phylogeny and comparative genomics of the fungal order Sordariales.</title>
        <authorList>
            <person name="Hensen N."/>
            <person name="Bonometti L."/>
            <person name="Westerberg I."/>
            <person name="Brannstrom I.O."/>
            <person name="Guillou S."/>
            <person name="Cros-Aarteil S."/>
            <person name="Calhoun S."/>
            <person name="Haridas S."/>
            <person name="Kuo A."/>
            <person name="Mondo S."/>
            <person name="Pangilinan J."/>
            <person name="Riley R."/>
            <person name="LaButti K."/>
            <person name="Andreopoulos B."/>
            <person name="Lipzen A."/>
            <person name="Chen C."/>
            <person name="Yan M."/>
            <person name="Daum C."/>
            <person name="Ng V."/>
            <person name="Clum A."/>
            <person name="Steindorff A."/>
            <person name="Ohm R.A."/>
            <person name="Martin F."/>
            <person name="Silar P."/>
            <person name="Natvig D.O."/>
            <person name="Lalanne C."/>
            <person name="Gautier V."/>
            <person name="Ament-Velasquez S.L."/>
            <person name="Kruys A."/>
            <person name="Hutchinson M.I."/>
            <person name="Powell A.J."/>
            <person name="Barry K."/>
            <person name="Miller A.N."/>
            <person name="Grigoriev I.V."/>
            <person name="Debuchy R."/>
            <person name="Gladieux P."/>
            <person name="Hiltunen Thoren M."/>
            <person name="Johannesson H."/>
        </authorList>
    </citation>
    <scope>NUCLEOTIDE SEQUENCE</scope>
    <source>
        <strain evidence="3">PSN324</strain>
    </source>
</reference>
<evidence type="ECO:0000256" key="2">
    <source>
        <dbReference type="SAM" id="SignalP"/>
    </source>
</evidence>
<dbReference type="EMBL" id="MU865026">
    <property type="protein sequence ID" value="KAK4459862.1"/>
    <property type="molecule type" value="Genomic_DNA"/>
</dbReference>
<feature type="chain" id="PRO_5043687269" evidence="2">
    <location>
        <begin position="19"/>
        <end position="290"/>
    </location>
</feature>
<comment type="caution">
    <text evidence="3">The sequence shown here is derived from an EMBL/GenBank/DDBJ whole genome shotgun (WGS) entry which is preliminary data.</text>
</comment>
<dbReference type="Proteomes" id="UP001321749">
    <property type="component" value="Unassembled WGS sequence"/>
</dbReference>
<protein>
    <submittedName>
        <fullName evidence="3">Glucarate dehydratase</fullName>
    </submittedName>
</protein>
<reference evidence="3" key="2">
    <citation type="submission" date="2023-06" db="EMBL/GenBank/DDBJ databases">
        <authorList>
            <consortium name="Lawrence Berkeley National Laboratory"/>
            <person name="Mondo S.J."/>
            <person name="Hensen N."/>
            <person name="Bonometti L."/>
            <person name="Westerberg I."/>
            <person name="Brannstrom I.O."/>
            <person name="Guillou S."/>
            <person name="Cros-Aarteil S."/>
            <person name="Calhoun S."/>
            <person name="Haridas S."/>
            <person name="Kuo A."/>
            <person name="Pangilinan J."/>
            <person name="Riley R."/>
            <person name="Labutti K."/>
            <person name="Andreopoulos B."/>
            <person name="Lipzen A."/>
            <person name="Chen C."/>
            <person name="Yanf M."/>
            <person name="Daum C."/>
            <person name="Ng V."/>
            <person name="Clum A."/>
            <person name="Steindorff A."/>
            <person name="Ohm R."/>
            <person name="Martin F."/>
            <person name="Silar P."/>
            <person name="Natvig D."/>
            <person name="Lalanne C."/>
            <person name="Gautier V."/>
            <person name="Ament-Velasquez S.L."/>
            <person name="Kruys A."/>
            <person name="Hutchinson M.I."/>
            <person name="Powell A.J."/>
            <person name="Barry K."/>
            <person name="Miller A.N."/>
            <person name="Grigoriev I.V."/>
            <person name="Debuchy R."/>
            <person name="Gladieux P."/>
            <person name="Thoren M.H."/>
            <person name="Johannesson H."/>
        </authorList>
    </citation>
    <scope>NUCLEOTIDE SEQUENCE</scope>
    <source>
        <strain evidence="3">PSN324</strain>
    </source>
</reference>
<gene>
    <name evidence="3" type="ORF">QBC42DRAFT_334122</name>
</gene>
<dbReference type="AlphaFoldDB" id="A0AAV9HKF5"/>
<evidence type="ECO:0000313" key="4">
    <source>
        <dbReference type="Proteomes" id="UP001321749"/>
    </source>
</evidence>
<organism evidence="3 4">
    <name type="scientific">Cladorrhinum samala</name>
    <dbReference type="NCBI Taxonomy" id="585594"/>
    <lineage>
        <taxon>Eukaryota</taxon>
        <taxon>Fungi</taxon>
        <taxon>Dikarya</taxon>
        <taxon>Ascomycota</taxon>
        <taxon>Pezizomycotina</taxon>
        <taxon>Sordariomycetes</taxon>
        <taxon>Sordariomycetidae</taxon>
        <taxon>Sordariales</taxon>
        <taxon>Podosporaceae</taxon>
        <taxon>Cladorrhinum</taxon>
    </lineage>
</organism>
<evidence type="ECO:0000313" key="3">
    <source>
        <dbReference type="EMBL" id="KAK4459862.1"/>
    </source>
</evidence>